<gene>
    <name evidence="2" type="ORF">ETAA1_37650</name>
</gene>
<name>A0A517XWB1_9BACT</name>
<proteinExistence type="predicted"/>
<dbReference type="KEGG" id="uli:ETAA1_37650"/>
<organism evidence="2 3">
    <name type="scientific">Urbifossiella limnaea</name>
    <dbReference type="NCBI Taxonomy" id="2528023"/>
    <lineage>
        <taxon>Bacteria</taxon>
        <taxon>Pseudomonadati</taxon>
        <taxon>Planctomycetota</taxon>
        <taxon>Planctomycetia</taxon>
        <taxon>Gemmatales</taxon>
        <taxon>Gemmataceae</taxon>
        <taxon>Urbifossiella</taxon>
    </lineage>
</organism>
<protein>
    <submittedName>
        <fullName evidence="2">Uncharacterized protein</fullName>
    </submittedName>
</protein>
<dbReference type="EMBL" id="CP036273">
    <property type="protein sequence ID" value="QDU21792.1"/>
    <property type="molecule type" value="Genomic_DNA"/>
</dbReference>
<evidence type="ECO:0000313" key="3">
    <source>
        <dbReference type="Proteomes" id="UP000319576"/>
    </source>
</evidence>
<dbReference type="Proteomes" id="UP000319576">
    <property type="component" value="Chromosome"/>
</dbReference>
<dbReference type="RefSeq" id="WP_145241013.1">
    <property type="nucleotide sequence ID" value="NZ_CP036273.1"/>
</dbReference>
<evidence type="ECO:0000313" key="2">
    <source>
        <dbReference type="EMBL" id="QDU21792.1"/>
    </source>
</evidence>
<reference evidence="2 3" key="1">
    <citation type="submission" date="2019-02" db="EMBL/GenBank/DDBJ databases">
        <title>Deep-cultivation of Planctomycetes and their phenomic and genomic characterization uncovers novel biology.</title>
        <authorList>
            <person name="Wiegand S."/>
            <person name="Jogler M."/>
            <person name="Boedeker C."/>
            <person name="Pinto D."/>
            <person name="Vollmers J."/>
            <person name="Rivas-Marin E."/>
            <person name="Kohn T."/>
            <person name="Peeters S.H."/>
            <person name="Heuer A."/>
            <person name="Rast P."/>
            <person name="Oberbeckmann S."/>
            <person name="Bunk B."/>
            <person name="Jeske O."/>
            <person name="Meyerdierks A."/>
            <person name="Storesund J.E."/>
            <person name="Kallscheuer N."/>
            <person name="Luecker S."/>
            <person name="Lage O.M."/>
            <person name="Pohl T."/>
            <person name="Merkel B.J."/>
            <person name="Hornburger P."/>
            <person name="Mueller R.-W."/>
            <person name="Bruemmer F."/>
            <person name="Labrenz M."/>
            <person name="Spormann A.M."/>
            <person name="Op den Camp H."/>
            <person name="Overmann J."/>
            <person name="Amann R."/>
            <person name="Jetten M.S.M."/>
            <person name="Mascher T."/>
            <person name="Medema M.H."/>
            <person name="Devos D.P."/>
            <person name="Kaster A.-K."/>
            <person name="Ovreas L."/>
            <person name="Rohde M."/>
            <person name="Galperin M.Y."/>
            <person name="Jogler C."/>
        </authorList>
    </citation>
    <scope>NUCLEOTIDE SEQUENCE [LARGE SCALE GENOMIC DNA]</scope>
    <source>
        <strain evidence="2 3">ETA_A1</strain>
    </source>
</reference>
<evidence type="ECO:0000256" key="1">
    <source>
        <dbReference type="SAM" id="MobiDB-lite"/>
    </source>
</evidence>
<keyword evidence="3" id="KW-1185">Reference proteome</keyword>
<dbReference type="AlphaFoldDB" id="A0A517XWB1"/>
<sequence>MVTDPLRWSPGSFYRRPEWRWLRAEYLLATGRRRDRRIDDAWVSHARAAIQNRGGAASRAATVRAAHEIWAGDPAVKGELEARLLTDEPLDRVAVRLALPAALVEAYAAVFFAVRPMRAATDWLLTHAVGYSPLRGFTGPQPAAAWKLAALAGGPVLLDVVIAATTGRPMPDGLLTASGQQRAYKEARIRLLAEIWVASMAAVTDEDFAGVVRDRRRLRDLDAHNDGRAATQTPKAAAVEAFLAALPETTRSARRGGATSHSRSIPPARPGRAGRAGDPGRLDHGRLDDEIDAGLVAGPDPSGDPAPHTGTDRAAREVNPGRPARDQPRRLAG</sequence>
<feature type="compositionally biased region" description="Basic and acidic residues" evidence="1">
    <location>
        <begin position="278"/>
        <end position="288"/>
    </location>
</feature>
<feature type="region of interest" description="Disordered" evidence="1">
    <location>
        <begin position="249"/>
        <end position="333"/>
    </location>
</feature>
<accession>A0A517XWB1</accession>
<feature type="compositionally biased region" description="Basic and acidic residues" evidence="1">
    <location>
        <begin position="323"/>
        <end position="333"/>
    </location>
</feature>